<organism evidence="1 2">
    <name type="scientific">Amycolatopsis mongoliensis</name>
    <dbReference type="NCBI Taxonomy" id="715475"/>
    <lineage>
        <taxon>Bacteria</taxon>
        <taxon>Bacillati</taxon>
        <taxon>Actinomycetota</taxon>
        <taxon>Actinomycetes</taxon>
        <taxon>Pseudonocardiales</taxon>
        <taxon>Pseudonocardiaceae</taxon>
        <taxon>Amycolatopsis</taxon>
    </lineage>
</organism>
<sequence>MIDPIFFSLDGQRYVNACCPEHLAALIDHARSSWSIAELWFGRLCRASKQPGMRDADMDQLRARARLSPDDLEAALAWNAGQTEPMLTLPGGQILPLSR</sequence>
<dbReference type="Proteomes" id="UP001239397">
    <property type="component" value="Chromosome"/>
</dbReference>
<dbReference type="AlphaFoldDB" id="A0A9Y2JLR6"/>
<dbReference type="EMBL" id="CP127295">
    <property type="protein sequence ID" value="WIY00368.1"/>
    <property type="molecule type" value="Genomic_DNA"/>
</dbReference>
<dbReference type="KEGG" id="amog:QRX60_40965"/>
<evidence type="ECO:0000313" key="2">
    <source>
        <dbReference type="Proteomes" id="UP001239397"/>
    </source>
</evidence>
<reference evidence="1 2" key="1">
    <citation type="submission" date="2023-06" db="EMBL/GenBank/DDBJ databases">
        <authorList>
            <person name="Oyuntsetseg B."/>
            <person name="Kim S.B."/>
        </authorList>
    </citation>
    <scope>NUCLEOTIDE SEQUENCE [LARGE SCALE GENOMIC DNA]</scope>
    <source>
        <strain evidence="1 2">4-36</strain>
    </source>
</reference>
<protein>
    <submittedName>
        <fullName evidence="1">Uncharacterized protein</fullName>
    </submittedName>
</protein>
<dbReference type="RefSeq" id="WP_285996835.1">
    <property type="nucleotide sequence ID" value="NZ_CP127295.1"/>
</dbReference>
<keyword evidence="2" id="KW-1185">Reference proteome</keyword>
<evidence type="ECO:0000313" key="1">
    <source>
        <dbReference type="EMBL" id="WIY00368.1"/>
    </source>
</evidence>
<gene>
    <name evidence="1" type="ORF">QRX60_40965</name>
</gene>
<proteinExistence type="predicted"/>
<accession>A0A9Y2JLR6</accession>
<name>A0A9Y2JLR6_9PSEU</name>